<evidence type="ECO:0000313" key="1">
    <source>
        <dbReference type="EMBL" id="JAH16194.1"/>
    </source>
</evidence>
<reference evidence="1" key="2">
    <citation type="journal article" date="2015" name="Fish Shellfish Immunol.">
        <title>Early steps in the European eel (Anguilla anguilla)-Vibrio vulnificus interaction in the gills: Role of the RtxA13 toxin.</title>
        <authorList>
            <person name="Callol A."/>
            <person name="Pajuelo D."/>
            <person name="Ebbesson L."/>
            <person name="Teles M."/>
            <person name="MacKenzie S."/>
            <person name="Amaro C."/>
        </authorList>
    </citation>
    <scope>NUCLEOTIDE SEQUENCE</scope>
</reference>
<reference evidence="1" key="1">
    <citation type="submission" date="2014-11" db="EMBL/GenBank/DDBJ databases">
        <authorList>
            <person name="Amaro Gonzalez C."/>
        </authorList>
    </citation>
    <scope>NUCLEOTIDE SEQUENCE</scope>
</reference>
<dbReference type="EMBL" id="GBXM01092383">
    <property type="protein sequence ID" value="JAH16194.1"/>
    <property type="molecule type" value="Transcribed_RNA"/>
</dbReference>
<organism evidence="1">
    <name type="scientific">Anguilla anguilla</name>
    <name type="common">European freshwater eel</name>
    <name type="synonym">Muraena anguilla</name>
    <dbReference type="NCBI Taxonomy" id="7936"/>
    <lineage>
        <taxon>Eukaryota</taxon>
        <taxon>Metazoa</taxon>
        <taxon>Chordata</taxon>
        <taxon>Craniata</taxon>
        <taxon>Vertebrata</taxon>
        <taxon>Euteleostomi</taxon>
        <taxon>Actinopterygii</taxon>
        <taxon>Neopterygii</taxon>
        <taxon>Teleostei</taxon>
        <taxon>Anguilliformes</taxon>
        <taxon>Anguillidae</taxon>
        <taxon>Anguilla</taxon>
    </lineage>
</organism>
<proteinExistence type="predicted"/>
<protein>
    <submittedName>
        <fullName evidence="1">Uncharacterized protein</fullName>
    </submittedName>
</protein>
<dbReference type="AlphaFoldDB" id="A0A0E9QHC1"/>
<sequence>MAGFYTMCEVYTLHHSYVFQISLMH</sequence>
<name>A0A0E9QHC1_ANGAN</name>
<accession>A0A0E9QHC1</accession>